<feature type="domain" description="HTH marR-type" evidence="1">
    <location>
        <begin position="18"/>
        <end position="150"/>
    </location>
</feature>
<proteinExistence type="predicted"/>
<dbReference type="RefSeq" id="WP_184150369.1">
    <property type="nucleotide sequence ID" value="NZ_JACHKA010000001.1"/>
</dbReference>
<gene>
    <name evidence="2" type="ORF">HNP60_000759</name>
</gene>
<dbReference type="PROSITE" id="PS50995">
    <property type="entry name" value="HTH_MARR_2"/>
    <property type="match status" value="1"/>
</dbReference>
<evidence type="ECO:0000259" key="1">
    <source>
        <dbReference type="PROSITE" id="PS50995"/>
    </source>
</evidence>
<keyword evidence="3" id="KW-1185">Reference proteome</keyword>
<accession>A0ABR6NBX8</accession>
<dbReference type="EMBL" id="JACHKA010000001">
    <property type="protein sequence ID" value="MBB5984785.1"/>
    <property type="molecule type" value="Genomic_DNA"/>
</dbReference>
<dbReference type="InterPro" id="IPR039422">
    <property type="entry name" value="MarR/SlyA-like"/>
</dbReference>
<evidence type="ECO:0000313" key="2">
    <source>
        <dbReference type="EMBL" id="MBB5984785.1"/>
    </source>
</evidence>
<organism evidence="2 3">
    <name type="scientific">Sphingobium lignivorans</name>
    <dbReference type="NCBI Taxonomy" id="2735886"/>
    <lineage>
        <taxon>Bacteria</taxon>
        <taxon>Pseudomonadati</taxon>
        <taxon>Pseudomonadota</taxon>
        <taxon>Alphaproteobacteria</taxon>
        <taxon>Sphingomonadales</taxon>
        <taxon>Sphingomonadaceae</taxon>
        <taxon>Sphingobium</taxon>
    </lineage>
</organism>
<sequence>MAIAAEKRAITGGNGRARYRLLYLLKRSYTVAKLGLDDVVREHGLSASDFTLLSFLRQLEPCSAADLARAQNVTPQATTQQVAQLKAKQLVVSEASPVNRRISLITMTPLGRARLAEVSKQARRLEDEMMAGLSDAERTALIGLLGRMIETVEHKENEDADVG</sequence>
<dbReference type="SMART" id="SM00347">
    <property type="entry name" value="HTH_MARR"/>
    <property type="match status" value="1"/>
</dbReference>
<dbReference type="PANTHER" id="PTHR33164">
    <property type="entry name" value="TRANSCRIPTIONAL REGULATOR, MARR FAMILY"/>
    <property type="match status" value="1"/>
</dbReference>
<dbReference type="Pfam" id="PF12802">
    <property type="entry name" value="MarR_2"/>
    <property type="match status" value="1"/>
</dbReference>
<comment type="caution">
    <text evidence="2">The sequence shown here is derived from an EMBL/GenBank/DDBJ whole genome shotgun (WGS) entry which is preliminary data.</text>
</comment>
<dbReference type="InterPro" id="IPR000835">
    <property type="entry name" value="HTH_MarR-typ"/>
</dbReference>
<dbReference type="Proteomes" id="UP001138540">
    <property type="component" value="Unassembled WGS sequence"/>
</dbReference>
<name>A0ABR6NBX8_9SPHN</name>
<dbReference type="SUPFAM" id="SSF46785">
    <property type="entry name" value="Winged helix' DNA-binding domain"/>
    <property type="match status" value="1"/>
</dbReference>
<protein>
    <submittedName>
        <fullName evidence="2">DNA-binding MarR family transcriptional regulator</fullName>
    </submittedName>
</protein>
<dbReference type="PANTHER" id="PTHR33164:SF43">
    <property type="entry name" value="HTH-TYPE TRANSCRIPTIONAL REPRESSOR YETL"/>
    <property type="match status" value="1"/>
</dbReference>
<keyword evidence="2" id="KW-0238">DNA-binding</keyword>
<dbReference type="InterPro" id="IPR036388">
    <property type="entry name" value="WH-like_DNA-bd_sf"/>
</dbReference>
<dbReference type="InterPro" id="IPR036390">
    <property type="entry name" value="WH_DNA-bd_sf"/>
</dbReference>
<dbReference type="Gene3D" id="1.10.10.10">
    <property type="entry name" value="Winged helix-like DNA-binding domain superfamily/Winged helix DNA-binding domain"/>
    <property type="match status" value="1"/>
</dbReference>
<dbReference type="GO" id="GO:0003677">
    <property type="term" value="F:DNA binding"/>
    <property type="evidence" value="ECO:0007669"/>
    <property type="project" value="UniProtKB-KW"/>
</dbReference>
<evidence type="ECO:0000313" key="3">
    <source>
        <dbReference type="Proteomes" id="UP001138540"/>
    </source>
</evidence>
<reference evidence="2 3" key="1">
    <citation type="submission" date="2020-08" db="EMBL/GenBank/DDBJ databases">
        <title>Exploring microbial biodiversity for novel pathways involved in the catabolism of aromatic compounds derived from lignin.</title>
        <authorList>
            <person name="Elkins J."/>
        </authorList>
    </citation>
    <scope>NUCLEOTIDE SEQUENCE [LARGE SCALE GENOMIC DNA]</scope>
    <source>
        <strain evidence="2 3">B1D3A</strain>
    </source>
</reference>